<proteinExistence type="predicted"/>
<dbReference type="Proteomes" id="UP000182063">
    <property type="component" value="Chromosome"/>
</dbReference>
<evidence type="ECO:0000313" key="3">
    <source>
        <dbReference type="Proteomes" id="UP000182063"/>
    </source>
</evidence>
<gene>
    <name evidence="2" type="ORF">BSL82_11695</name>
</gene>
<dbReference type="AlphaFoldDB" id="A0A1L3ZW79"/>
<accession>A0A1L3ZW79</accession>
<name>A0A1L3ZW79_9SPHN</name>
<sequence>MGAPAGACGSAGKDSPPPLAAAGADNAEDGGGEGRDGSAAISARPMVDRDSMQQVQPSRDARARKLDFFFMPVLLDVPPGFQAWADHSAVLFPGLLRKSAGRPFRIRRPG</sequence>
<evidence type="ECO:0000313" key="2">
    <source>
        <dbReference type="EMBL" id="API59892.1"/>
    </source>
</evidence>
<feature type="region of interest" description="Disordered" evidence="1">
    <location>
        <begin position="1"/>
        <end position="59"/>
    </location>
</feature>
<dbReference type="KEGG" id="sphj:BSL82_11695"/>
<organism evidence="2 3">
    <name type="scientific">Tardibacter chloracetimidivorans</name>
    <dbReference type="NCBI Taxonomy" id="1921510"/>
    <lineage>
        <taxon>Bacteria</taxon>
        <taxon>Pseudomonadati</taxon>
        <taxon>Pseudomonadota</taxon>
        <taxon>Alphaproteobacteria</taxon>
        <taxon>Sphingomonadales</taxon>
        <taxon>Sphingomonadaceae</taxon>
        <taxon>Tardibacter</taxon>
    </lineage>
</organism>
<reference evidence="3" key="1">
    <citation type="submission" date="2016-11" db="EMBL/GenBank/DDBJ databases">
        <title>Complete Genome Sequence of alachlor-degrading Sphingomonas sp. strain JJ-A5.</title>
        <authorList>
            <person name="Lee H."/>
            <person name="Ka J.-O."/>
        </authorList>
    </citation>
    <scope>NUCLEOTIDE SEQUENCE [LARGE SCALE GENOMIC DNA]</scope>
    <source>
        <strain evidence="3">JJ-A5</strain>
    </source>
</reference>
<protein>
    <submittedName>
        <fullName evidence="2">Uncharacterized protein</fullName>
    </submittedName>
</protein>
<dbReference type="EMBL" id="CP018221">
    <property type="protein sequence ID" value="API59892.1"/>
    <property type="molecule type" value="Genomic_DNA"/>
</dbReference>
<keyword evidence="3" id="KW-1185">Reference proteome</keyword>
<evidence type="ECO:0000256" key="1">
    <source>
        <dbReference type="SAM" id="MobiDB-lite"/>
    </source>
</evidence>